<proteinExistence type="predicted"/>
<keyword evidence="2" id="KW-1185">Reference proteome</keyword>
<dbReference type="GeneID" id="108566708"/>
<organism evidence="2 3">
    <name type="scientific">Nicrophorus vespilloides</name>
    <name type="common">Boreal carrion beetle</name>
    <dbReference type="NCBI Taxonomy" id="110193"/>
    <lineage>
        <taxon>Eukaryota</taxon>
        <taxon>Metazoa</taxon>
        <taxon>Ecdysozoa</taxon>
        <taxon>Arthropoda</taxon>
        <taxon>Hexapoda</taxon>
        <taxon>Insecta</taxon>
        <taxon>Pterygota</taxon>
        <taxon>Neoptera</taxon>
        <taxon>Endopterygota</taxon>
        <taxon>Coleoptera</taxon>
        <taxon>Polyphaga</taxon>
        <taxon>Staphyliniformia</taxon>
        <taxon>Silphidae</taxon>
        <taxon>Nicrophorinae</taxon>
        <taxon>Nicrophorus</taxon>
    </lineage>
</organism>
<feature type="region of interest" description="Disordered" evidence="1">
    <location>
        <begin position="1"/>
        <end position="96"/>
    </location>
</feature>
<reference evidence="3" key="1">
    <citation type="submission" date="2025-08" db="UniProtKB">
        <authorList>
            <consortium name="RefSeq"/>
        </authorList>
    </citation>
    <scope>IDENTIFICATION</scope>
    <source>
        <tissue evidence="3">Whole Larva</tissue>
    </source>
</reference>
<protein>
    <submittedName>
        <fullName evidence="3">Uncharacterized protein LOC108566708</fullName>
    </submittedName>
</protein>
<dbReference type="Proteomes" id="UP000695000">
    <property type="component" value="Unplaced"/>
</dbReference>
<evidence type="ECO:0000313" key="2">
    <source>
        <dbReference type="Proteomes" id="UP000695000"/>
    </source>
</evidence>
<accession>A0ABM1N5Z7</accession>
<dbReference type="RefSeq" id="XP_017782247.1">
    <property type="nucleotide sequence ID" value="XM_017926758.1"/>
</dbReference>
<name>A0ABM1N5Z7_NICVS</name>
<evidence type="ECO:0000256" key="1">
    <source>
        <dbReference type="SAM" id="MobiDB-lite"/>
    </source>
</evidence>
<sequence length="142" mass="14933">MSSCESSPQRERRGSTGPNAVLLIEEGGGGGAGLDPLGAVPKLGAIPPPPQTPSGQRRAPRRGSMLELSGSITRDTIPEENYGNGGARRPSWLPPVRQTPRLQVRRQQTLGPALISAASSATSDDSSENEDMDCLMKPNGNF</sequence>
<evidence type="ECO:0000313" key="3">
    <source>
        <dbReference type="RefSeq" id="XP_017782247.1"/>
    </source>
</evidence>
<feature type="region of interest" description="Disordered" evidence="1">
    <location>
        <begin position="111"/>
        <end position="142"/>
    </location>
</feature>
<gene>
    <name evidence="3" type="primary">LOC108566708</name>
</gene>